<dbReference type="InterPro" id="IPR052032">
    <property type="entry name" value="ATP-dep_AA_Ligase"/>
</dbReference>
<keyword evidence="3 4" id="KW-0067">ATP-binding</keyword>
<dbReference type="InterPro" id="IPR013815">
    <property type="entry name" value="ATP_grasp_subdomain_1"/>
</dbReference>
<evidence type="ECO:0000256" key="2">
    <source>
        <dbReference type="ARBA" id="ARBA00022741"/>
    </source>
</evidence>
<protein>
    <submittedName>
        <fullName evidence="6">ATP-grasp domain-containing protein</fullName>
    </submittedName>
</protein>
<accession>A0ABT7HQP1</accession>
<gene>
    <name evidence="6" type="ORF">NYG85_07675</name>
</gene>
<feature type="domain" description="ATP-grasp" evidence="5">
    <location>
        <begin position="8"/>
        <end position="189"/>
    </location>
</feature>
<dbReference type="PANTHER" id="PTHR43585:SF2">
    <property type="entry name" value="ATP-GRASP ENZYME FSQD"/>
    <property type="match status" value="1"/>
</dbReference>
<sequence length="278" mass="31705">MRGVFRDKIGKMKQNLRNINCQIISKNFTPKEFPLVIKPRFGSGSRDVRVCFNKDEFDKILSEIDIFKEDFLAENLVLGTEIGVDGVVLNGIFKNILMREKILTPYPYRQCVANIAVSEILAISLHIQEVINRLGIKNSLINADVILKDDGSVFIIELAPRPSGHYLSSTFVPLVTGVSVVDEWLNFMQNLPFDFTPKFYKQAIIKYFDFDFSVKAPDFNALKNELKIAKYEFNKQAIFNQVKDGKSIMNRGFAVLLGSDKDECVKNANELMKNFKKV</sequence>
<comment type="caution">
    <text evidence="6">The sequence shown here is derived from an EMBL/GenBank/DDBJ whole genome shotgun (WGS) entry which is preliminary data.</text>
</comment>
<dbReference type="Gene3D" id="3.30.470.20">
    <property type="entry name" value="ATP-grasp fold, B domain"/>
    <property type="match status" value="1"/>
</dbReference>
<name>A0ABT7HQP1_9BACT</name>
<evidence type="ECO:0000256" key="1">
    <source>
        <dbReference type="ARBA" id="ARBA00022598"/>
    </source>
</evidence>
<evidence type="ECO:0000313" key="6">
    <source>
        <dbReference type="EMBL" id="MDL0089241.1"/>
    </source>
</evidence>
<dbReference type="SUPFAM" id="SSF56059">
    <property type="entry name" value="Glutathione synthetase ATP-binding domain-like"/>
    <property type="match status" value="1"/>
</dbReference>
<dbReference type="Pfam" id="PF13535">
    <property type="entry name" value="ATP-grasp_4"/>
    <property type="match status" value="1"/>
</dbReference>
<dbReference type="PANTHER" id="PTHR43585">
    <property type="entry name" value="FUMIPYRROLE BIOSYNTHESIS PROTEIN C"/>
    <property type="match status" value="1"/>
</dbReference>
<evidence type="ECO:0000256" key="3">
    <source>
        <dbReference type="ARBA" id="ARBA00022840"/>
    </source>
</evidence>
<keyword evidence="1" id="KW-0436">Ligase</keyword>
<keyword evidence="7" id="KW-1185">Reference proteome</keyword>
<organism evidence="6 7">
    <name type="scientific">Campylobacter gastrosuis</name>
    <dbReference type="NCBI Taxonomy" id="2974576"/>
    <lineage>
        <taxon>Bacteria</taxon>
        <taxon>Pseudomonadati</taxon>
        <taxon>Campylobacterota</taxon>
        <taxon>Epsilonproteobacteria</taxon>
        <taxon>Campylobacterales</taxon>
        <taxon>Campylobacteraceae</taxon>
        <taxon>Campylobacter</taxon>
    </lineage>
</organism>
<evidence type="ECO:0000259" key="5">
    <source>
        <dbReference type="PROSITE" id="PS50975"/>
    </source>
</evidence>
<dbReference type="Gene3D" id="3.30.1490.20">
    <property type="entry name" value="ATP-grasp fold, A domain"/>
    <property type="match status" value="1"/>
</dbReference>
<reference evidence="6" key="2">
    <citation type="journal article" date="2023" name="Microorganisms">
        <title>Isolation and Genomic Characteristics of Cat-Borne Campylobacter felis sp. nov. and Sheep-Borne Campylobacter ovis sp. nov.</title>
        <authorList>
            <person name="Wang H."/>
            <person name="Li Y."/>
            <person name="Gu Y."/>
            <person name="Zhou G."/>
            <person name="Chen X."/>
            <person name="Zhang X."/>
            <person name="Shao Z."/>
            <person name="Zhang J."/>
            <person name="Zhang M."/>
        </authorList>
    </citation>
    <scope>NUCLEOTIDE SEQUENCE</scope>
    <source>
        <strain evidence="6">PS10</strain>
    </source>
</reference>
<dbReference type="EMBL" id="JANURM010000009">
    <property type="protein sequence ID" value="MDL0089241.1"/>
    <property type="molecule type" value="Genomic_DNA"/>
</dbReference>
<evidence type="ECO:0000313" key="7">
    <source>
        <dbReference type="Proteomes" id="UP001173801"/>
    </source>
</evidence>
<evidence type="ECO:0000256" key="4">
    <source>
        <dbReference type="PROSITE-ProRule" id="PRU00409"/>
    </source>
</evidence>
<dbReference type="InterPro" id="IPR011761">
    <property type="entry name" value="ATP-grasp"/>
</dbReference>
<proteinExistence type="predicted"/>
<reference evidence="6" key="1">
    <citation type="submission" date="2022-08" db="EMBL/GenBank/DDBJ databases">
        <authorList>
            <person name="Wang H."/>
        </authorList>
    </citation>
    <scope>NUCLEOTIDE SEQUENCE</scope>
    <source>
        <strain evidence="6">PS10</strain>
    </source>
</reference>
<dbReference type="PROSITE" id="PS50975">
    <property type="entry name" value="ATP_GRASP"/>
    <property type="match status" value="1"/>
</dbReference>
<keyword evidence="2 4" id="KW-0547">Nucleotide-binding</keyword>
<dbReference type="Proteomes" id="UP001173801">
    <property type="component" value="Unassembled WGS sequence"/>
</dbReference>